<keyword evidence="2" id="KW-0012">Acyltransferase</keyword>
<comment type="caution">
    <text evidence="2">The sequence shown here is derived from an EMBL/GenBank/DDBJ whole genome shotgun (WGS) entry which is preliminary data.</text>
</comment>
<keyword evidence="3" id="KW-1185">Reference proteome</keyword>
<organism evidence="2 3">
    <name type="scientific">Kitasatospora aburaviensis</name>
    <dbReference type="NCBI Taxonomy" id="67265"/>
    <lineage>
        <taxon>Bacteria</taxon>
        <taxon>Bacillati</taxon>
        <taxon>Actinomycetota</taxon>
        <taxon>Actinomycetes</taxon>
        <taxon>Kitasatosporales</taxon>
        <taxon>Streptomycetaceae</taxon>
        <taxon>Kitasatospora</taxon>
    </lineage>
</organism>
<sequence length="254" mass="27292">MTTEPRSTDQPALLAEAPTLQARNSAAFWTATGVSRGHEVIRRRGFVAVDGDERAGRRILIQESDLDPGEAAEVGELVRRAAGPVIVEDPFSSTDLSHLAMRNWQMPVMLRLPGPVDAPALDVTRVRRPEDLRAAEQVVIEGFELDGFEPYRPGELFPTTLIEQPGVDVFIASIDGVPAGAGVSVLADGVGSHYWIATSSAFRSRGVGRAVMLGALAHLTDHPATLTASKLGRPLYESLGYTVASPSTWWASLQ</sequence>
<dbReference type="EC" id="2.3.1.-" evidence="2"/>
<gene>
    <name evidence="2" type="ORF">ACFP0N_02765</name>
</gene>
<proteinExistence type="predicted"/>
<dbReference type="SUPFAM" id="SSF55729">
    <property type="entry name" value="Acyl-CoA N-acyltransferases (Nat)"/>
    <property type="match status" value="1"/>
</dbReference>
<keyword evidence="2" id="KW-0808">Transferase</keyword>
<evidence type="ECO:0000259" key="1">
    <source>
        <dbReference type="PROSITE" id="PS51186"/>
    </source>
</evidence>
<dbReference type="Pfam" id="PF13673">
    <property type="entry name" value="Acetyltransf_10"/>
    <property type="match status" value="1"/>
</dbReference>
<feature type="domain" description="N-acetyltransferase" evidence="1">
    <location>
        <begin position="122"/>
        <end position="254"/>
    </location>
</feature>
<dbReference type="EMBL" id="JBHSOD010000002">
    <property type="protein sequence ID" value="MFC5883905.1"/>
    <property type="molecule type" value="Genomic_DNA"/>
</dbReference>
<reference evidence="3" key="1">
    <citation type="journal article" date="2019" name="Int. J. Syst. Evol. Microbiol.">
        <title>The Global Catalogue of Microorganisms (GCM) 10K type strain sequencing project: providing services to taxonomists for standard genome sequencing and annotation.</title>
        <authorList>
            <consortium name="The Broad Institute Genomics Platform"/>
            <consortium name="The Broad Institute Genome Sequencing Center for Infectious Disease"/>
            <person name="Wu L."/>
            <person name="Ma J."/>
        </authorList>
    </citation>
    <scope>NUCLEOTIDE SEQUENCE [LARGE SCALE GENOMIC DNA]</scope>
    <source>
        <strain evidence="3">CGMCC 4.1469</strain>
    </source>
</reference>
<name>A0ABW1EPI2_9ACTN</name>
<dbReference type="PROSITE" id="PS51186">
    <property type="entry name" value="GNAT"/>
    <property type="match status" value="1"/>
</dbReference>
<dbReference type="InterPro" id="IPR000182">
    <property type="entry name" value="GNAT_dom"/>
</dbReference>
<dbReference type="CDD" id="cd04301">
    <property type="entry name" value="NAT_SF"/>
    <property type="match status" value="1"/>
</dbReference>
<evidence type="ECO:0000313" key="3">
    <source>
        <dbReference type="Proteomes" id="UP001596067"/>
    </source>
</evidence>
<protein>
    <submittedName>
        <fullName evidence="2">GNAT family N-acetyltransferase</fullName>
        <ecNumber evidence="2">2.3.1.-</ecNumber>
    </submittedName>
</protein>
<accession>A0ABW1EPI2</accession>
<dbReference type="RefSeq" id="WP_313763260.1">
    <property type="nucleotide sequence ID" value="NZ_BAAAVH010000108.1"/>
</dbReference>
<dbReference type="Gene3D" id="3.40.630.30">
    <property type="match status" value="1"/>
</dbReference>
<evidence type="ECO:0000313" key="2">
    <source>
        <dbReference type="EMBL" id="MFC5883905.1"/>
    </source>
</evidence>
<dbReference type="InterPro" id="IPR016181">
    <property type="entry name" value="Acyl_CoA_acyltransferase"/>
</dbReference>
<dbReference type="GO" id="GO:0016746">
    <property type="term" value="F:acyltransferase activity"/>
    <property type="evidence" value="ECO:0007669"/>
    <property type="project" value="UniProtKB-KW"/>
</dbReference>
<dbReference type="Proteomes" id="UP001596067">
    <property type="component" value="Unassembled WGS sequence"/>
</dbReference>